<protein>
    <submittedName>
        <fullName evidence="1">Uncharacterized protein</fullName>
    </submittedName>
</protein>
<gene>
    <name evidence="1" type="ORF">RHMOL_Rhmol03G0153900</name>
</gene>
<keyword evidence="2" id="KW-1185">Reference proteome</keyword>
<sequence>MTEQGNNVDSGQKKNDYQKKPTYLLSSDLGFVKDSSPSSLDNSKTVGKKIHGNHLAELPFIGTRYIYRRQGMCHWLLNGIESVLCSMKVEKLVIPAVSKLVKTWTSVFGFKPLEEPEKKEMKRMNLIMFPGAQMLQKPL</sequence>
<comment type="caution">
    <text evidence="1">The sequence shown here is derived from an EMBL/GenBank/DDBJ whole genome shotgun (WGS) entry which is preliminary data.</text>
</comment>
<name>A0ACC0PED1_RHOML</name>
<evidence type="ECO:0000313" key="1">
    <source>
        <dbReference type="EMBL" id="KAI8564063.1"/>
    </source>
</evidence>
<proteinExistence type="predicted"/>
<evidence type="ECO:0000313" key="2">
    <source>
        <dbReference type="Proteomes" id="UP001062846"/>
    </source>
</evidence>
<organism evidence="1 2">
    <name type="scientific">Rhododendron molle</name>
    <name type="common">Chinese azalea</name>
    <name type="synonym">Azalea mollis</name>
    <dbReference type="NCBI Taxonomy" id="49168"/>
    <lineage>
        <taxon>Eukaryota</taxon>
        <taxon>Viridiplantae</taxon>
        <taxon>Streptophyta</taxon>
        <taxon>Embryophyta</taxon>
        <taxon>Tracheophyta</taxon>
        <taxon>Spermatophyta</taxon>
        <taxon>Magnoliopsida</taxon>
        <taxon>eudicotyledons</taxon>
        <taxon>Gunneridae</taxon>
        <taxon>Pentapetalae</taxon>
        <taxon>asterids</taxon>
        <taxon>Ericales</taxon>
        <taxon>Ericaceae</taxon>
        <taxon>Ericoideae</taxon>
        <taxon>Rhodoreae</taxon>
        <taxon>Rhododendron</taxon>
    </lineage>
</organism>
<reference evidence="1" key="1">
    <citation type="submission" date="2022-02" db="EMBL/GenBank/DDBJ databases">
        <title>Plant Genome Project.</title>
        <authorList>
            <person name="Zhang R.-G."/>
        </authorList>
    </citation>
    <scope>NUCLEOTIDE SEQUENCE</scope>
    <source>
        <strain evidence="1">AT1</strain>
    </source>
</reference>
<accession>A0ACC0PED1</accession>
<dbReference type="Proteomes" id="UP001062846">
    <property type="component" value="Chromosome 3"/>
</dbReference>
<dbReference type="EMBL" id="CM046390">
    <property type="protein sequence ID" value="KAI8564063.1"/>
    <property type="molecule type" value="Genomic_DNA"/>
</dbReference>